<gene>
    <name evidence="1" type="ORF">N7509_002880</name>
</gene>
<organism evidence="1 2">
    <name type="scientific">Penicillium cosmopolitanum</name>
    <dbReference type="NCBI Taxonomy" id="1131564"/>
    <lineage>
        <taxon>Eukaryota</taxon>
        <taxon>Fungi</taxon>
        <taxon>Dikarya</taxon>
        <taxon>Ascomycota</taxon>
        <taxon>Pezizomycotina</taxon>
        <taxon>Eurotiomycetes</taxon>
        <taxon>Eurotiomycetidae</taxon>
        <taxon>Eurotiales</taxon>
        <taxon>Aspergillaceae</taxon>
        <taxon>Penicillium</taxon>
    </lineage>
</organism>
<name>A0A9W9W9Z0_9EURO</name>
<accession>A0A9W9W9Z0</accession>
<sequence length="84" mass="9434">MPFRKKGAVSSAPKLLLTAVTVIGSLFSPHLYDHEETQALAHWRQDVWQNGQEELQQMVYDETLLPCLEGDNLIKIDTGVLGLQ</sequence>
<dbReference type="AlphaFoldDB" id="A0A9W9W9Z0"/>
<dbReference type="EMBL" id="JAPZBU010000004">
    <property type="protein sequence ID" value="KAJ5408997.1"/>
    <property type="molecule type" value="Genomic_DNA"/>
</dbReference>
<dbReference type="OrthoDB" id="1405595at2759"/>
<dbReference type="Proteomes" id="UP001147747">
    <property type="component" value="Unassembled WGS sequence"/>
</dbReference>
<evidence type="ECO:0000313" key="1">
    <source>
        <dbReference type="EMBL" id="KAJ5408997.1"/>
    </source>
</evidence>
<reference evidence="1" key="1">
    <citation type="submission" date="2022-12" db="EMBL/GenBank/DDBJ databases">
        <authorList>
            <person name="Petersen C."/>
        </authorList>
    </citation>
    <scope>NUCLEOTIDE SEQUENCE</scope>
    <source>
        <strain evidence="1">IBT 29677</strain>
    </source>
</reference>
<reference evidence="1" key="2">
    <citation type="journal article" date="2023" name="IMA Fungus">
        <title>Comparative genomic study of the Penicillium genus elucidates a diverse pangenome and 15 lateral gene transfer events.</title>
        <authorList>
            <person name="Petersen C."/>
            <person name="Sorensen T."/>
            <person name="Nielsen M.R."/>
            <person name="Sondergaard T.E."/>
            <person name="Sorensen J.L."/>
            <person name="Fitzpatrick D.A."/>
            <person name="Frisvad J.C."/>
            <person name="Nielsen K.L."/>
        </authorList>
    </citation>
    <scope>NUCLEOTIDE SEQUENCE</scope>
    <source>
        <strain evidence="1">IBT 29677</strain>
    </source>
</reference>
<keyword evidence="2" id="KW-1185">Reference proteome</keyword>
<proteinExistence type="predicted"/>
<evidence type="ECO:0000313" key="2">
    <source>
        <dbReference type="Proteomes" id="UP001147747"/>
    </source>
</evidence>
<dbReference type="RefSeq" id="XP_056493312.1">
    <property type="nucleotide sequence ID" value="XM_056627517.1"/>
</dbReference>
<protein>
    <submittedName>
        <fullName evidence="1">Uncharacterized protein</fullName>
    </submittedName>
</protein>
<comment type="caution">
    <text evidence="1">The sequence shown here is derived from an EMBL/GenBank/DDBJ whole genome shotgun (WGS) entry which is preliminary data.</text>
</comment>
<dbReference type="GeneID" id="81366497"/>